<dbReference type="NCBIfam" id="TIGR01678">
    <property type="entry name" value="FAD_lactone_ox"/>
    <property type="match status" value="1"/>
</dbReference>
<evidence type="ECO:0000256" key="10">
    <source>
        <dbReference type="ARBA" id="ARBA00023002"/>
    </source>
</evidence>
<dbReference type="PIRSF" id="PIRSF000136">
    <property type="entry name" value="LGO_GLO"/>
    <property type="match status" value="1"/>
</dbReference>
<dbReference type="PANTHER" id="PTHR43762">
    <property type="entry name" value="L-GULONOLACTONE OXIDASE"/>
    <property type="match status" value="1"/>
</dbReference>
<dbReference type="Proteomes" id="UP000186594">
    <property type="component" value="Unassembled WGS sequence"/>
</dbReference>
<reference evidence="15 16" key="1">
    <citation type="submission" date="2016-04" db="EMBL/GenBank/DDBJ databases">
        <title>Evolutionary innovation and constraint leading to complex multicellularity in the Ascomycota.</title>
        <authorList>
            <person name="Cisse O."/>
            <person name="Nguyen A."/>
            <person name="Hewitt D.A."/>
            <person name="Jedd G."/>
            <person name="Stajich J.E."/>
        </authorList>
    </citation>
    <scope>NUCLEOTIDE SEQUENCE [LARGE SCALE GENOMIC DNA]</scope>
    <source>
        <strain evidence="15 16">DAH-3</strain>
    </source>
</reference>
<gene>
    <name evidence="15" type="ORF">NEOLI_000265</name>
</gene>
<evidence type="ECO:0000256" key="1">
    <source>
        <dbReference type="ARBA" id="ARBA00001974"/>
    </source>
</evidence>
<dbReference type="InterPro" id="IPR016171">
    <property type="entry name" value="Vanillyl_alc_oxidase_C-sub2"/>
</dbReference>
<dbReference type="Gene3D" id="3.30.43.10">
    <property type="entry name" value="Uridine Diphospho-n-acetylenolpyruvylglucosamine Reductase, domain 2"/>
    <property type="match status" value="1"/>
</dbReference>
<evidence type="ECO:0000256" key="6">
    <source>
        <dbReference type="ARBA" id="ARBA00013136"/>
    </source>
</evidence>
<dbReference type="InterPro" id="IPR010031">
    <property type="entry name" value="FAD_lactone_oxidase-like"/>
</dbReference>
<evidence type="ECO:0000256" key="7">
    <source>
        <dbReference type="ARBA" id="ARBA00022630"/>
    </source>
</evidence>
<dbReference type="AlphaFoldDB" id="A0A1U7LV75"/>
<evidence type="ECO:0000313" key="16">
    <source>
        <dbReference type="Proteomes" id="UP000186594"/>
    </source>
</evidence>
<dbReference type="Gene3D" id="3.30.465.10">
    <property type="match status" value="1"/>
</dbReference>
<dbReference type="Pfam" id="PF04030">
    <property type="entry name" value="ALO"/>
    <property type="match status" value="1"/>
</dbReference>
<dbReference type="InterPro" id="IPR030654">
    <property type="entry name" value="Sugar_lactone_oxidase"/>
</dbReference>
<dbReference type="InterPro" id="IPR006094">
    <property type="entry name" value="Oxid_FAD_bind_N"/>
</dbReference>
<keyword evidence="10 13" id="KW-0560">Oxidoreductase</keyword>
<dbReference type="GO" id="GO:0071949">
    <property type="term" value="F:FAD binding"/>
    <property type="evidence" value="ECO:0007669"/>
    <property type="project" value="UniProtKB-UniRule"/>
</dbReference>
<dbReference type="Gene3D" id="1.10.45.10">
    <property type="entry name" value="Vanillyl-alcohol Oxidase, Chain A, domain 4"/>
    <property type="match status" value="1"/>
</dbReference>
<dbReference type="UniPathway" id="UPA00132"/>
<dbReference type="InterPro" id="IPR016167">
    <property type="entry name" value="FAD-bd_PCMH_sub1"/>
</dbReference>
<feature type="domain" description="FAD-binding PCMH-type" evidence="14">
    <location>
        <begin position="19"/>
        <end position="189"/>
    </location>
</feature>
<comment type="cofactor">
    <cofactor evidence="1 13">
        <name>FAD</name>
        <dbReference type="ChEBI" id="CHEBI:57692"/>
    </cofactor>
</comment>
<dbReference type="OrthoDB" id="610608at2759"/>
<keyword evidence="8" id="KW-0060">Ascorbate biosynthesis</keyword>
<dbReference type="GO" id="GO:0031489">
    <property type="term" value="F:myosin V binding"/>
    <property type="evidence" value="ECO:0007669"/>
    <property type="project" value="EnsemblFungi"/>
</dbReference>
<evidence type="ECO:0000313" key="15">
    <source>
        <dbReference type="EMBL" id="OLL26544.1"/>
    </source>
</evidence>
<keyword evidence="11" id="KW-0472">Membrane</keyword>
<keyword evidence="7 13" id="KW-0285">Flavoprotein</keyword>
<name>A0A1U7LV75_NEOID</name>
<dbReference type="EC" id="1.1.3.37" evidence="6 13"/>
<dbReference type="InterPro" id="IPR006093">
    <property type="entry name" value="Oxy_OxRdtase_FAD_BS"/>
</dbReference>
<comment type="similarity">
    <text evidence="5 13">Belongs to the oxygen-dependent FAD-linked oxidoreductase family.</text>
</comment>
<keyword evidence="13" id="KW-0496">Mitochondrion</keyword>
<evidence type="ECO:0000256" key="9">
    <source>
        <dbReference type="ARBA" id="ARBA00022827"/>
    </source>
</evidence>
<evidence type="ECO:0000256" key="8">
    <source>
        <dbReference type="ARBA" id="ARBA00022644"/>
    </source>
</evidence>
<evidence type="ECO:0000256" key="2">
    <source>
        <dbReference type="ARBA" id="ARBA00004370"/>
    </source>
</evidence>
<dbReference type="InterPro" id="IPR036318">
    <property type="entry name" value="FAD-bd_PCMH-like_sf"/>
</dbReference>
<evidence type="ECO:0000256" key="3">
    <source>
        <dbReference type="ARBA" id="ARBA00005083"/>
    </source>
</evidence>
<keyword evidence="9 13" id="KW-0274">FAD</keyword>
<dbReference type="GO" id="GO:0003885">
    <property type="term" value="F:D-arabinono-1,4-lactone oxidase activity"/>
    <property type="evidence" value="ECO:0007669"/>
    <property type="project" value="UniProtKB-UniRule"/>
</dbReference>
<dbReference type="GO" id="GO:0070485">
    <property type="term" value="P:dehydro-D-arabinono-1,4-lactone biosynthetic process"/>
    <property type="evidence" value="ECO:0007669"/>
    <property type="project" value="EnsemblFungi"/>
</dbReference>
<dbReference type="PROSITE" id="PS51387">
    <property type="entry name" value="FAD_PCMH"/>
    <property type="match status" value="1"/>
</dbReference>
<dbReference type="UniPathway" id="UPA00771">
    <property type="reaction ID" value="UER00766"/>
</dbReference>
<dbReference type="GO" id="GO:0019853">
    <property type="term" value="P:L-ascorbic acid biosynthetic process"/>
    <property type="evidence" value="ECO:0007669"/>
    <property type="project" value="UniProtKB-UniPathway"/>
</dbReference>
<dbReference type="InterPro" id="IPR007173">
    <property type="entry name" value="ALO_C"/>
</dbReference>
<dbReference type="GO" id="GO:0034599">
    <property type="term" value="P:cellular response to oxidative stress"/>
    <property type="evidence" value="ECO:0007669"/>
    <property type="project" value="EnsemblFungi"/>
</dbReference>
<dbReference type="Gene3D" id="3.30.70.2520">
    <property type="match status" value="1"/>
</dbReference>
<dbReference type="GO" id="GO:0000001">
    <property type="term" value="P:mitochondrion inheritance"/>
    <property type="evidence" value="ECO:0007669"/>
    <property type="project" value="EnsemblFungi"/>
</dbReference>
<comment type="catalytic activity">
    <reaction evidence="13">
        <text>D-arabinono-1,4-lactone + O2 = dehydro-D-arabinono-1,4-lactone + H2O2 + H(+)</text>
        <dbReference type="Rhea" id="RHEA:23756"/>
        <dbReference type="ChEBI" id="CHEBI:15378"/>
        <dbReference type="ChEBI" id="CHEBI:15379"/>
        <dbReference type="ChEBI" id="CHEBI:16240"/>
        <dbReference type="ChEBI" id="CHEBI:16292"/>
        <dbReference type="ChEBI" id="CHEBI:58277"/>
        <dbReference type="EC" id="1.1.3.37"/>
    </reaction>
</comment>
<evidence type="ECO:0000256" key="11">
    <source>
        <dbReference type="ARBA" id="ARBA00023136"/>
    </source>
</evidence>
<keyword evidence="16" id="KW-1185">Reference proteome</keyword>
<comment type="subcellular location">
    <subcellularLocation>
        <location evidence="2">Membrane</location>
    </subcellularLocation>
    <subcellularLocation>
        <location evidence="13">Mitochondrion membrane</location>
    </subcellularLocation>
</comment>
<comment type="pathway">
    <text evidence="4">Cofactor biosynthesis; L-ascorbate biosynthesis.</text>
</comment>
<accession>A0A1U7LV75</accession>
<evidence type="ECO:0000256" key="4">
    <source>
        <dbReference type="ARBA" id="ARBA00005147"/>
    </source>
</evidence>
<sequence length="482" mass="55294">MSIPSSRENFRFENWAKTFECYPASYFSPASEKEVLEILAAARSKGKKIRVVGRGHSPSDLHCTAEWMVSIERLNKVLSVNQSRKEVTVQAGIYLHDLHKELDERLWAMPNIGSISEQSIAGAIATCSHGSSMRYGAISEQVVELVLITANGETISCSQHQNSTIFKAALVHLGALGVIVRVTLRVVDKFNLRQINTIATINEMLEIWEAGELWTSAEYVRCWWFPYSERVCISRLNQTKQQPFRSSRWLSLENIAFQTFQSLLYATRFIPSLIPALEKISFRASYGWKSGSSTTPLTEKSYQAMNMNCLYLQYVDEWSIPISNGPEAIRRLNSWIKGDAKTAGLPFDPKNVYVHAPIEIRVGKPDDAYLSTSGGVEVCWIGVIMYKPYNASIPYRTYFKAFEALMRSLGGRPHWAKEHCLGKKDLQKIYPKLDTWLEVRNRLDPDEMFANEYIRRHLLEENDETEIRERQRKFKRLRLSKI</sequence>
<dbReference type="InterPro" id="IPR016166">
    <property type="entry name" value="FAD-bd_PCMH"/>
</dbReference>
<organism evidence="15 16">
    <name type="scientific">Neolecta irregularis (strain DAH-3)</name>
    <dbReference type="NCBI Taxonomy" id="1198029"/>
    <lineage>
        <taxon>Eukaryota</taxon>
        <taxon>Fungi</taxon>
        <taxon>Dikarya</taxon>
        <taxon>Ascomycota</taxon>
        <taxon>Taphrinomycotina</taxon>
        <taxon>Neolectales</taxon>
        <taxon>Neolectaceae</taxon>
        <taxon>Neolecta</taxon>
    </lineage>
</organism>
<evidence type="ECO:0000256" key="12">
    <source>
        <dbReference type="ARBA" id="ARBA00033418"/>
    </source>
</evidence>
<comment type="caution">
    <text evidence="15">The sequence shown here is derived from an EMBL/GenBank/DDBJ whole genome shotgun (WGS) entry which is preliminary data.</text>
</comment>
<protein>
    <recommendedName>
        <fullName evidence="6 13">D-arabinono-1,4-lactone oxidase</fullName>
        <shortName evidence="13">ALO</shortName>
        <ecNumber evidence="6 13">1.1.3.37</ecNumber>
    </recommendedName>
    <alternativeName>
        <fullName evidence="12 13">L-galactono-gamma-lactone oxidase</fullName>
    </alternativeName>
</protein>
<dbReference type="InterPro" id="IPR016169">
    <property type="entry name" value="FAD-bd_PCMH_sub2"/>
</dbReference>
<comment type="pathway">
    <text evidence="3 13">Cofactor biosynthesis; D-erythroascorbate biosynthesis; dehydro-D-arabinono-1,4-lactone from D-arabinose: step 2/2.</text>
</comment>
<dbReference type="GO" id="GO:0032473">
    <property type="term" value="C:cytoplasmic side of mitochondrial outer membrane"/>
    <property type="evidence" value="ECO:0007669"/>
    <property type="project" value="EnsemblFungi"/>
</dbReference>
<dbReference type="Pfam" id="PF01565">
    <property type="entry name" value="FAD_binding_4"/>
    <property type="match status" value="1"/>
</dbReference>
<evidence type="ECO:0000256" key="13">
    <source>
        <dbReference type="RuleBase" id="RU367158"/>
    </source>
</evidence>
<dbReference type="STRING" id="1198029.A0A1U7LV75"/>
<evidence type="ECO:0000256" key="5">
    <source>
        <dbReference type="ARBA" id="ARBA00005466"/>
    </source>
</evidence>
<dbReference type="PROSITE" id="PS00862">
    <property type="entry name" value="OX2_COVAL_FAD"/>
    <property type="match status" value="1"/>
</dbReference>
<dbReference type="OMA" id="YPRFGEF"/>
<dbReference type="SUPFAM" id="SSF56176">
    <property type="entry name" value="FAD-binding/transporter-associated domain-like"/>
    <property type="match status" value="1"/>
</dbReference>
<dbReference type="PANTHER" id="PTHR43762:SF1">
    <property type="entry name" value="D-ARABINONO-1,4-LACTONE OXIDASE"/>
    <property type="match status" value="1"/>
</dbReference>
<proteinExistence type="inferred from homology"/>
<evidence type="ECO:0000259" key="14">
    <source>
        <dbReference type="PROSITE" id="PS51387"/>
    </source>
</evidence>
<dbReference type="EMBL" id="LXFE01000167">
    <property type="protein sequence ID" value="OLL26544.1"/>
    <property type="molecule type" value="Genomic_DNA"/>
</dbReference>